<dbReference type="CDD" id="cd18791">
    <property type="entry name" value="SF2_C_RHA"/>
    <property type="match status" value="1"/>
</dbReference>
<gene>
    <name evidence="3" type="primary">spn-E_2</name>
    <name evidence="3" type="ORF">g.126483</name>
</gene>
<dbReference type="PANTHER" id="PTHR18934:SF113">
    <property type="entry name" value="ATP-DEPENDENT RNA HELICASE TDRD9"/>
    <property type="match status" value="1"/>
</dbReference>
<dbReference type="Gene3D" id="3.40.50.300">
    <property type="entry name" value="P-loop containing nucleotide triphosphate hydrolases"/>
    <property type="match status" value="1"/>
</dbReference>
<dbReference type="Gene3D" id="1.20.120.1080">
    <property type="match status" value="1"/>
</dbReference>
<dbReference type="PANTHER" id="PTHR18934">
    <property type="entry name" value="ATP-DEPENDENT RNA HELICASE"/>
    <property type="match status" value="1"/>
</dbReference>
<dbReference type="AlphaFoldDB" id="A0A2S2NMR3"/>
<dbReference type="SMART" id="SM00847">
    <property type="entry name" value="HA2"/>
    <property type="match status" value="1"/>
</dbReference>
<evidence type="ECO:0000313" key="3">
    <source>
        <dbReference type="EMBL" id="MBY18481.1"/>
    </source>
</evidence>
<dbReference type="InterPro" id="IPR027417">
    <property type="entry name" value="P-loop_NTPase"/>
</dbReference>
<dbReference type="PROSITE" id="PS51194">
    <property type="entry name" value="HELICASE_CTER"/>
    <property type="match status" value="1"/>
</dbReference>
<protein>
    <submittedName>
        <fullName evidence="3">Putative ATP-dependent RNA helicase spindle-E</fullName>
    </submittedName>
</protein>
<dbReference type="SMART" id="SM00490">
    <property type="entry name" value="HELICc"/>
    <property type="match status" value="1"/>
</dbReference>
<keyword evidence="3" id="KW-0378">Hydrolase</keyword>
<dbReference type="InterPro" id="IPR001650">
    <property type="entry name" value="Helicase_C-like"/>
</dbReference>
<dbReference type="GO" id="GO:0004386">
    <property type="term" value="F:helicase activity"/>
    <property type="evidence" value="ECO:0007669"/>
    <property type="project" value="UniProtKB-KW"/>
</dbReference>
<dbReference type="GO" id="GO:0003723">
    <property type="term" value="F:RNA binding"/>
    <property type="evidence" value="ECO:0007669"/>
    <property type="project" value="TreeGrafter"/>
</dbReference>
<dbReference type="SUPFAM" id="SSF52540">
    <property type="entry name" value="P-loop containing nucleoside triphosphate hydrolases"/>
    <property type="match status" value="1"/>
</dbReference>
<organism evidence="3">
    <name type="scientific">Schizaphis graminum</name>
    <name type="common">Green bug aphid</name>
    <dbReference type="NCBI Taxonomy" id="13262"/>
    <lineage>
        <taxon>Eukaryota</taxon>
        <taxon>Metazoa</taxon>
        <taxon>Ecdysozoa</taxon>
        <taxon>Arthropoda</taxon>
        <taxon>Hexapoda</taxon>
        <taxon>Insecta</taxon>
        <taxon>Pterygota</taxon>
        <taxon>Neoptera</taxon>
        <taxon>Paraneoptera</taxon>
        <taxon>Hemiptera</taxon>
        <taxon>Sternorrhyncha</taxon>
        <taxon>Aphidomorpha</taxon>
        <taxon>Aphidoidea</taxon>
        <taxon>Aphididae</taxon>
        <taxon>Aphidini</taxon>
        <taxon>Schizaphis</taxon>
    </lineage>
</organism>
<keyword evidence="1" id="KW-0963">Cytoplasm</keyword>
<dbReference type="EMBL" id="GGMR01005862">
    <property type="protein sequence ID" value="MBY18481.1"/>
    <property type="molecule type" value="Transcribed_RNA"/>
</dbReference>
<accession>A0A2S2NMR3</accession>
<keyword evidence="3" id="KW-0347">Helicase</keyword>
<dbReference type="Pfam" id="PF21010">
    <property type="entry name" value="HA2_C"/>
    <property type="match status" value="1"/>
</dbReference>
<evidence type="ECO:0000259" key="2">
    <source>
        <dbReference type="PROSITE" id="PS51194"/>
    </source>
</evidence>
<feature type="domain" description="Helicase C-terminal" evidence="2">
    <location>
        <begin position="73"/>
        <end position="250"/>
    </location>
</feature>
<evidence type="ECO:0000256" key="1">
    <source>
        <dbReference type="ARBA" id="ARBA00022490"/>
    </source>
</evidence>
<keyword evidence="3" id="KW-0547">Nucleotide-binding</keyword>
<dbReference type="Pfam" id="PF00271">
    <property type="entry name" value="Helicase_C"/>
    <property type="match status" value="1"/>
</dbReference>
<dbReference type="InterPro" id="IPR007502">
    <property type="entry name" value="Helicase-assoc_dom"/>
</dbReference>
<proteinExistence type="predicted"/>
<sequence length="586" mass="67208">MSATAETEKLRDYFGDYYGHPYNRHQAAPLVTVDKAPHYTIHVAYLDDLYGLIPSARKMEFGKTQIDEAGYETAVQLLKAFDEMKVDNDDKKSVLIFLPGIYEIEEMHRRMEDLMTLENHKWILIPLHSSITSEEQDKVFIQAPLNYRKIILSTNIAESSITVPDVSFVIDFCLMKQLKNEMRSNYSMLIMTWASKSNCNQRAGRVGRVADGRVYRLIPKKMYNEFDDNELPEMSRCSLSRVVLMSKILDMGTPKQLLASALDAPCLKNIILTIRTLKQVGALLSTVNGVISSMDGDITYMGKVMAHLPLEPPMSKLIYFGYIFNILNEAMIMACGLSIKSIFSQPFNRRLEAYTQKLTWANYSCSDPIAYIGAFQSWLENKPEFDRNRNMEKTWAFKNYIQLSAIRELYDLIDDVSNRLNRNFGIIANSGKMKWTKPEEKALACKVILAGAFYPNYFIRGTNNAYMDEHEVLKTLNEHDPYRTVYFTGFPNDQPKELYKEAIESLFPQKIVGKPTAHFSTSNKVYVEFPMSNVKNTTSNNNQYEDNGNQLVPGNICYGVYVAIKMRTLKFNFNIPLLKPNDAKKK</sequence>
<keyword evidence="3" id="KW-0067">ATP-binding</keyword>
<reference evidence="3" key="1">
    <citation type="submission" date="2018-04" db="EMBL/GenBank/DDBJ databases">
        <title>Transcriptome of Schizaphis graminum biotype I.</title>
        <authorList>
            <person name="Scully E.D."/>
            <person name="Geib S.M."/>
            <person name="Palmer N.A."/>
            <person name="Koch K."/>
            <person name="Bradshaw J."/>
            <person name="Heng-Moss T."/>
            <person name="Sarath G."/>
        </authorList>
    </citation>
    <scope>NUCLEOTIDE SEQUENCE</scope>
</reference>
<name>A0A2S2NMR3_SCHGA</name>